<dbReference type="PRINTS" id="PR00370">
    <property type="entry name" value="FMOXYGENASE"/>
</dbReference>
<evidence type="ECO:0000256" key="4">
    <source>
        <dbReference type="ARBA" id="ARBA00022857"/>
    </source>
</evidence>
<protein>
    <recommendedName>
        <fullName evidence="6">Flavin-containing monooxygenase</fullName>
        <ecNumber evidence="6">1.-.-.-</ecNumber>
    </recommendedName>
</protein>
<dbReference type="EMBL" id="CP126210">
    <property type="protein sequence ID" value="WIA11401.1"/>
    <property type="molecule type" value="Genomic_DNA"/>
</dbReference>
<evidence type="ECO:0000256" key="3">
    <source>
        <dbReference type="ARBA" id="ARBA00022827"/>
    </source>
</evidence>
<name>A0ABY8TUH4_TETOB</name>
<dbReference type="Pfam" id="PF00743">
    <property type="entry name" value="FMO-like"/>
    <property type="match status" value="3"/>
</dbReference>
<comment type="similarity">
    <text evidence="1 6">Belongs to the FMO family.</text>
</comment>
<evidence type="ECO:0000256" key="5">
    <source>
        <dbReference type="ARBA" id="ARBA00023002"/>
    </source>
</evidence>
<evidence type="ECO:0000313" key="8">
    <source>
        <dbReference type="Proteomes" id="UP001244341"/>
    </source>
</evidence>
<dbReference type="SUPFAM" id="SSF51905">
    <property type="entry name" value="FAD/NAD(P)-binding domain"/>
    <property type="match status" value="2"/>
</dbReference>
<organism evidence="7 8">
    <name type="scientific">Tetradesmus obliquus</name>
    <name type="common">Green alga</name>
    <name type="synonym">Acutodesmus obliquus</name>
    <dbReference type="NCBI Taxonomy" id="3088"/>
    <lineage>
        <taxon>Eukaryota</taxon>
        <taxon>Viridiplantae</taxon>
        <taxon>Chlorophyta</taxon>
        <taxon>core chlorophytes</taxon>
        <taxon>Chlorophyceae</taxon>
        <taxon>CS clade</taxon>
        <taxon>Sphaeropleales</taxon>
        <taxon>Scenedesmaceae</taxon>
        <taxon>Tetradesmus</taxon>
    </lineage>
</organism>
<evidence type="ECO:0000256" key="1">
    <source>
        <dbReference type="ARBA" id="ARBA00009183"/>
    </source>
</evidence>
<keyword evidence="4" id="KW-0521">NADP</keyword>
<comment type="cofactor">
    <cofactor evidence="6">
        <name>FAD</name>
        <dbReference type="ChEBI" id="CHEBI:57692"/>
    </cofactor>
</comment>
<gene>
    <name evidence="7" type="ORF">OEZ85_011519</name>
</gene>
<dbReference type="InterPro" id="IPR050346">
    <property type="entry name" value="FMO-like"/>
</dbReference>
<dbReference type="InterPro" id="IPR036188">
    <property type="entry name" value="FAD/NAD-bd_sf"/>
</dbReference>
<dbReference type="EC" id="1.-.-.-" evidence="6"/>
<dbReference type="Gene3D" id="3.50.50.60">
    <property type="entry name" value="FAD/NAD(P)-binding domain"/>
    <property type="match status" value="3"/>
</dbReference>
<evidence type="ECO:0000313" key="7">
    <source>
        <dbReference type="EMBL" id="WIA11401.1"/>
    </source>
</evidence>
<accession>A0ABY8TUH4</accession>
<keyword evidence="6" id="KW-0503">Monooxygenase</keyword>
<evidence type="ECO:0000256" key="2">
    <source>
        <dbReference type="ARBA" id="ARBA00022630"/>
    </source>
</evidence>
<dbReference type="PANTHER" id="PTHR23023">
    <property type="entry name" value="DIMETHYLANILINE MONOOXYGENASE"/>
    <property type="match status" value="1"/>
</dbReference>
<dbReference type="InterPro" id="IPR020946">
    <property type="entry name" value="Flavin_mOase-like"/>
</dbReference>
<reference evidence="7 8" key="1">
    <citation type="submission" date="2023-05" db="EMBL/GenBank/DDBJ databases">
        <title>A 100% complete, gapless, phased diploid assembly of the Scenedesmus obliquus UTEX 3031 genome.</title>
        <authorList>
            <person name="Biondi T.C."/>
            <person name="Hanschen E.R."/>
            <person name="Kwon T."/>
            <person name="Eng W."/>
            <person name="Kruse C.P.S."/>
            <person name="Koehler S.I."/>
            <person name="Kunde Y."/>
            <person name="Gleasner C.D."/>
            <person name="You Mak K.T."/>
            <person name="Polle J."/>
            <person name="Hovde B.T."/>
            <person name="Starkenburg S.R."/>
        </authorList>
    </citation>
    <scope>NUCLEOTIDE SEQUENCE [LARGE SCALE GENOMIC DNA]</scope>
    <source>
        <strain evidence="7 8">DOE0152z</strain>
    </source>
</reference>
<keyword evidence="8" id="KW-1185">Reference proteome</keyword>
<keyword evidence="3 6" id="KW-0274">FAD</keyword>
<proteinExistence type="inferred from homology"/>
<dbReference type="Proteomes" id="UP001244341">
    <property type="component" value="Chromosome 3b"/>
</dbReference>
<dbReference type="InterPro" id="IPR000960">
    <property type="entry name" value="Flavin_mOase"/>
</dbReference>
<keyword evidence="5 6" id="KW-0560">Oxidoreductase</keyword>
<keyword evidence="2 6" id="KW-0285">Flavoprotein</keyword>
<sequence>MPPHSAAEPSRQCKVAVIGAGAAGLVAARELRREGHDVVLLEQQGQLGGTWIYTDEVDGDLLGRDASRRRVHSSMYQGLTTNLPREIMGFADFPFSTAAMAGSSIDARRYPCSEEVLRYLQAFAEHYHLTQLIRFNCQLPGAEGWPGLLMHSHNYRSAERFKGQHVAVLGASFSGQDVARLVAQQAACVYLCAREWTTQQQLDAGRGGAAANIQRRGMITQLNAAGGAEFAVGQAVPQLDAVICCTGYNYSFAFLDLQALGLSTAQQHVAPLFQHMFVPGQGPGLAFIGLPWRVVPFPMFELQAKLCARVLSGRASLPPAAEMAAWVQQHEKLLAAEGRPPSQSHYLDYKQLEYHAWLASMCGRDVPRVPGWRAVVMHAYWLWRWLLVTVDEKAISWVRHYNRETSPPPGAGQLILAQHALAHPRLWRHFLDDNAKPVNPLPPQVA</sequence>
<evidence type="ECO:0000256" key="6">
    <source>
        <dbReference type="RuleBase" id="RU361177"/>
    </source>
</evidence>